<proteinExistence type="predicted"/>
<feature type="compositionally biased region" description="Basic and acidic residues" evidence="1">
    <location>
        <begin position="1"/>
        <end position="19"/>
    </location>
</feature>
<sequence>MEKKRDDTNLKMEKTEDHSPVMMIGQGKEQTAYKGETIGKLQNSVIEDYTTPCHSKDVQEDADYTMRTRESPSPKCKPVELCETDDIIQTRKIPSPNFKPNSLCEADEKGQRIPTISHSFNEKINNCGKKINQSKVNAAKPKETSMLITQQKLHLLVQSIVKENTNLENKKSASKQIIEENINVNEDSQSILTCRQLKQTPTKHQKGENKDLKQIINRNSYQKQLSQLN</sequence>
<evidence type="ECO:0000313" key="2">
    <source>
        <dbReference type="EMBL" id="CAC5407707.1"/>
    </source>
</evidence>
<dbReference type="Proteomes" id="UP000507470">
    <property type="component" value="Unassembled WGS sequence"/>
</dbReference>
<evidence type="ECO:0000313" key="3">
    <source>
        <dbReference type="Proteomes" id="UP000507470"/>
    </source>
</evidence>
<gene>
    <name evidence="2" type="ORF">MCOR_41156</name>
</gene>
<dbReference type="EMBL" id="CACVKT020007423">
    <property type="protein sequence ID" value="CAC5407707.1"/>
    <property type="molecule type" value="Genomic_DNA"/>
</dbReference>
<reference evidence="2 3" key="1">
    <citation type="submission" date="2020-06" db="EMBL/GenBank/DDBJ databases">
        <authorList>
            <person name="Li R."/>
            <person name="Bekaert M."/>
        </authorList>
    </citation>
    <scope>NUCLEOTIDE SEQUENCE [LARGE SCALE GENOMIC DNA]</scope>
    <source>
        <strain evidence="3">wild</strain>
    </source>
</reference>
<feature type="region of interest" description="Disordered" evidence="1">
    <location>
        <begin position="1"/>
        <end position="30"/>
    </location>
</feature>
<dbReference type="AlphaFoldDB" id="A0A6J8DJ85"/>
<keyword evidence="3" id="KW-1185">Reference proteome</keyword>
<protein>
    <submittedName>
        <fullName evidence="2">Uncharacterized protein</fullName>
    </submittedName>
</protein>
<name>A0A6J8DJ85_MYTCO</name>
<organism evidence="2 3">
    <name type="scientific">Mytilus coruscus</name>
    <name type="common">Sea mussel</name>
    <dbReference type="NCBI Taxonomy" id="42192"/>
    <lineage>
        <taxon>Eukaryota</taxon>
        <taxon>Metazoa</taxon>
        <taxon>Spiralia</taxon>
        <taxon>Lophotrochozoa</taxon>
        <taxon>Mollusca</taxon>
        <taxon>Bivalvia</taxon>
        <taxon>Autobranchia</taxon>
        <taxon>Pteriomorphia</taxon>
        <taxon>Mytilida</taxon>
        <taxon>Mytiloidea</taxon>
        <taxon>Mytilidae</taxon>
        <taxon>Mytilinae</taxon>
        <taxon>Mytilus</taxon>
    </lineage>
</organism>
<evidence type="ECO:0000256" key="1">
    <source>
        <dbReference type="SAM" id="MobiDB-lite"/>
    </source>
</evidence>
<accession>A0A6J8DJ85</accession>